<name>A0A2N1NTF5_9GLOM</name>
<gene>
    <name evidence="1" type="ORF">RhiirC2_771641</name>
</gene>
<dbReference type="VEuPathDB" id="FungiDB:RhiirA1_457868"/>
<comment type="caution">
    <text evidence="1">The sequence shown here is derived from an EMBL/GenBank/DDBJ whole genome shotgun (WGS) entry which is preliminary data.</text>
</comment>
<sequence>MYWVIWVYKDWRPEKDEFEVIGLQIARSMLQLTVLIRDEANVNRYYHLYELRVSMQKSSDR</sequence>
<dbReference type="AlphaFoldDB" id="A0A2N1NTF5"/>
<accession>A0A2N1NTF5</accession>
<protein>
    <submittedName>
        <fullName evidence="1">Uncharacterized protein</fullName>
    </submittedName>
</protein>
<reference evidence="1 2" key="2">
    <citation type="submission" date="2017-10" db="EMBL/GenBank/DDBJ databases">
        <title>Extensive intraspecific genome diversity in a model arbuscular mycorrhizal fungus.</title>
        <authorList>
            <person name="Chen E.C.H."/>
            <person name="Morin E."/>
            <person name="Baudet D."/>
            <person name="Noel J."/>
            <person name="Ndikumana S."/>
            <person name="Charron P."/>
            <person name="St-Onge C."/>
            <person name="Giorgi J."/>
            <person name="Grigoriev I.V."/>
            <person name="Roux C."/>
            <person name="Martin F.M."/>
            <person name="Corradi N."/>
        </authorList>
    </citation>
    <scope>NUCLEOTIDE SEQUENCE [LARGE SCALE GENOMIC DNA]</scope>
    <source>
        <strain evidence="1 2">C2</strain>
    </source>
</reference>
<dbReference type="VEuPathDB" id="FungiDB:FUN_017939"/>
<dbReference type="Proteomes" id="UP000233469">
    <property type="component" value="Unassembled WGS sequence"/>
</dbReference>
<reference evidence="1 2" key="1">
    <citation type="submission" date="2016-04" db="EMBL/GenBank/DDBJ databases">
        <title>Genome analyses suggest a sexual origin of heterokaryosis in a supposedly ancient asexual fungus.</title>
        <authorList>
            <person name="Ropars J."/>
            <person name="Sedzielewska K."/>
            <person name="Noel J."/>
            <person name="Charron P."/>
            <person name="Farinelli L."/>
            <person name="Marton T."/>
            <person name="Kruger M."/>
            <person name="Pelin A."/>
            <person name="Brachmann A."/>
            <person name="Corradi N."/>
        </authorList>
    </citation>
    <scope>NUCLEOTIDE SEQUENCE [LARGE SCALE GENOMIC DNA]</scope>
    <source>
        <strain evidence="1 2">C2</strain>
    </source>
</reference>
<organism evidence="1 2">
    <name type="scientific">Rhizophagus irregularis</name>
    <dbReference type="NCBI Taxonomy" id="588596"/>
    <lineage>
        <taxon>Eukaryota</taxon>
        <taxon>Fungi</taxon>
        <taxon>Fungi incertae sedis</taxon>
        <taxon>Mucoromycota</taxon>
        <taxon>Glomeromycotina</taxon>
        <taxon>Glomeromycetes</taxon>
        <taxon>Glomerales</taxon>
        <taxon>Glomeraceae</taxon>
        <taxon>Rhizophagus</taxon>
    </lineage>
</organism>
<dbReference type="EMBL" id="LLXL01000143">
    <property type="protein sequence ID" value="PKK77182.1"/>
    <property type="molecule type" value="Genomic_DNA"/>
</dbReference>
<evidence type="ECO:0000313" key="1">
    <source>
        <dbReference type="EMBL" id="PKK77182.1"/>
    </source>
</evidence>
<evidence type="ECO:0000313" key="2">
    <source>
        <dbReference type="Proteomes" id="UP000233469"/>
    </source>
</evidence>
<proteinExistence type="predicted"/>